<dbReference type="AlphaFoldDB" id="A0A2M4D0M7"/>
<dbReference type="EMBL" id="GGFL01006929">
    <property type="protein sequence ID" value="MBW71107.1"/>
    <property type="molecule type" value="Transcribed_RNA"/>
</dbReference>
<keyword evidence="1" id="KW-0732">Signal</keyword>
<keyword evidence="2" id="KW-0645">Protease</keyword>
<dbReference type="GO" id="GO:0006508">
    <property type="term" value="P:proteolysis"/>
    <property type="evidence" value="ECO:0007669"/>
    <property type="project" value="UniProtKB-KW"/>
</dbReference>
<organism evidence="2">
    <name type="scientific">Anopheles darlingi</name>
    <name type="common">Mosquito</name>
    <dbReference type="NCBI Taxonomy" id="43151"/>
    <lineage>
        <taxon>Eukaryota</taxon>
        <taxon>Metazoa</taxon>
        <taxon>Ecdysozoa</taxon>
        <taxon>Arthropoda</taxon>
        <taxon>Hexapoda</taxon>
        <taxon>Insecta</taxon>
        <taxon>Pterygota</taxon>
        <taxon>Neoptera</taxon>
        <taxon>Endopterygota</taxon>
        <taxon>Diptera</taxon>
        <taxon>Nematocera</taxon>
        <taxon>Culicoidea</taxon>
        <taxon>Culicidae</taxon>
        <taxon>Anophelinae</taxon>
        <taxon>Anopheles</taxon>
    </lineage>
</organism>
<dbReference type="GO" id="GO:0008233">
    <property type="term" value="F:peptidase activity"/>
    <property type="evidence" value="ECO:0007669"/>
    <property type="project" value="UniProtKB-KW"/>
</dbReference>
<proteinExistence type="predicted"/>
<sequence length="81" mass="9200">MLALLMNPFLIRTFLWLICLSTRTIKRDRSKTILLYWCSASPSRTISIFDRSVCLKARTASMGYDVNRPAGVRLVACMPTS</sequence>
<accession>A0A2M4D0M7</accession>
<evidence type="ECO:0000313" key="2">
    <source>
        <dbReference type="EMBL" id="MBW71107.1"/>
    </source>
</evidence>
<reference evidence="2" key="1">
    <citation type="submission" date="2018-01" db="EMBL/GenBank/DDBJ databases">
        <title>An insight into the sialome of Amazonian anophelines.</title>
        <authorList>
            <person name="Ribeiro J.M."/>
            <person name="Scarpassa V."/>
            <person name="Calvo E."/>
        </authorList>
    </citation>
    <scope>NUCLEOTIDE SEQUENCE</scope>
</reference>
<evidence type="ECO:0000256" key="1">
    <source>
        <dbReference type="SAM" id="SignalP"/>
    </source>
</evidence>
<protein>
    <submittedName>
        <fullName evidence="2">Putative trypsin-like serine protease</fullName>
    </submittedName>
</protein>
<feature type="chain" id="PRO_5014636849" evidence="1">
    <location>
        <begin position="27"/>
        <end position="81"/>
    </location>
</feature>
<name>A0A2M4D0M7_ANODA</name>
<keyword evidence="2" id="KW-0378">Hydrolase</keyword>
<feature type="signal peptide" evidence="1">
    <location>
        <begin position="1"/>
        <end position="26"/>
    </location>
</feature>